<dbReference type="InterPro" id="IPR011251">
    <property type="entry name" value="Luciferase-like_dom"/>
</dbReference>
<dbReference type="SUPFAM" id="SSF51679">
    <property type="entry name" value="Bacterial luciferase-like"/>
    <property type="match status" value="1"/>
</dbReference>
<dbReference type="GO" id="GO:0008726">
    <property type="term" value="F:alkanesulfonate monooxygenase activity"/>
    <property type="evidence" value="ECO:0007669"/>
    <property type="project" value="TreeGrafter"/>
</dbReference>
<evidence type="ECO:0000313" key="7">
    <source>
        <dbReference type="Proteomes" id="UP000502345"/>
    </source>
</evidence>
<dbReference type="CDD" id="cd01097">
    <property type="entry name" value="Tetrahydromethanopterin_reductase"/>
    <property type="match status" value="1"/>
</dbReference>
<evidence type="ECO:0000313" key="6">
    <source>
        <dbReference type="EMBL" id="QIP43071.1"/>
    </source>
</evidence>
<keyword evidence="3" id="KW-0560">Oxidoreductase</keyword>
<dbReference type="Gene3D" id="3.20.20.30">
    <property type="entry name" value="Luciferase-like domain"/>
    <property type="match status" value="1"/>
</dbReference>
<dbReference type="PANTHER" id="PTHR42847">
    <property type="entry name" value="ALKANESULFONATE MONOOXYGENASE"/>
    <property type="match status" value="1"/>
</dbReference>
<reference evidence="6 7" key="1">
    <citation type="submission" date="2020-03" db="EMBL/GenBank/DDBJ databases">
        <title>Screen low temperature-resistant strains for efficient degradation of petroleum hydrocarbons under the low temperature.</title>
        <authorList>
            <person name="Wang Y."/>
            <person name="Chen J."/>
        </authorList>
    </citation>
    <scope>NUCLEOTIDE SEQUENCE [LARGE SCALE GENOMIC DNA]</scope>
    <source>
        <strain evidence="6 7">KB1</strain>
    </source>
</reference>
<dbReference type="GO" id="GO:0046306">
    <property type="term" value="P:alkanesulfonate catabolic process"/>
    <property type="evidence" value="ECO:0007669"/>
    <property type="project" value="TreeGrafter"/>
</dbReference>
<evidence type="ECO:0000256" key="3">
    <source>
        <dbReference type="ARBA" id="ARBA00023002"/>
    </source>
</evidence>
<evidence type="ECO:0000256" key="1">
    <source>
        <dbReference type="ARBA" id="ARBA00022630"/>
    </source>
</evidence>
<dbReference type="Proteomes" id="UP000502345">
    <property type="component" value="Chromosome"/>
</dbReference>
<dbReference type="InterPro" id="IPR050172">
    <property type="entry name" value="SsuD_RutA_monooxygenase"/>
</dbReference>
<gene>
    <name evidence="6" type="ORF">G9444_5828</name>
</gene>
<dbReference type="AlphaFoldDB" id="A0A6G9D2K1"/>
<keyword evidence="4" id="KW-0503">Monooxygenase</keyword>
<dbReference type="NCBIfam" id="TIGR03619">
    <property type="entry name" value="F420_Rv2161c"/>
    <property type="match status" value="1"/>
</dbReference>
<feature type="domain" description="Luciferase-like" evidence="5">
    <location>
        <begin position="33"/>
        <end position="254"/>
    </location>
</feature>
<dbReference type="InterPro" id="IPR019921">
    <property type="entry name" value="Lucif-like_OxRdtase_Rv2161c"/>
</dbReference>
<protein>
    <submittedName>
        <fullName evidence="6">Oxidoreductase</fullName>
    </submittedName>
</protein>
<evidence type="ECO:0000256" key="4">
    <source>
        <dbReference type="ARBA" id="ARBA00023033"/>
    </source>
</evidence>
<sequence>MRTDFELIEALQSLRSTEQRDLPMKFSLAVAMIPLSQLVALAKVAEECGFSSITMPDSLFFPERGATGYPYTADGVRMWDVKTPFVDPMIAAAFMGPGTSKIRFYPQVLELSSRNPLLLASQVGSVANLTGGRFGLGVGVGWAPEEFEWCGASPKDRGPRVDEMLEVLRLVLGGGMVEHHGKFFDFDRLQMSPAPVDPVPIYIGGHSAAALRRAARVGDGWTSATVSFADLQALIARIGVLRVEYGRAESPFEIQAVCADRFGLDGSLELADSGVTESIVIPWAMYGLGFDCDLEAKKDAVRRFSEEVICKF</sequence>
<evidence type="ECO:0000259" key="5">
    <source>
        <dbReference type="Pfam" id="PF00296"/>
    </source>
</evidence>
<keyword evidence="1" id="KW-0285">Flavoprotein</keyword>
<dbReference type="Pfam" id="PF00296">
    <property type="entry name" value="Bac_luciferase"/>
    <property type="match status" value="1"/>
</dbReference>
<proteinExistence type="predicted"/>
<dbReference type="EMBL" id="CP050124">
    <property type="protein sequence ID" value="QIP43071.1"/>
    <property type="molecule type" value="Genomic_DNA"/>
</dbReference>
<organism evidence="6 7">
    <name type="scientific">Rhodococcus erythropolis</name>
    <name type="common">Arthrobacter picolinophilus</name>
    <dbReference type="NCBI Taxonomy" id="1833"/>
    <lineage>
        <taxon>Bacteria</taxon>
        <taxon>Bacillati</taxon>
        <taxon>Actinomycetota</taxon>
        <taxon>Actinomycetes</taxon>
        <taxon>Mycobacteriales</taxon>
        <taxon>Nocardiaceae</taxon>
        <taxon>Rhodococcus</taxon>
        <taxon>Rhodococcus erythropolis group</taxon>
    </lineage>
</organism>
<dbReference type="InterPro" id="IPR036661">
    <property type="entry name" value="Luciferase-like_sf"/>
</dbReference>
<name>A0A6G9D2K1_RHOER</name>
<dbReference type="PANTHER" id="PTHR42847:SF4">
    <property type="entry name" value="ALKANESULFONATE MONOOXYGENASE-RELATED"/>
    <property type="match status" value="1"/>
</dbReference>
<keyword evidence="2" id="KW-0288">FMN</keyword>
<evidence type="ECO:0000256" key="2">
    <source>
        <dbReference type="ARBA" id="ARBA00022643"/>
    </source>
</evidence>
<accession>A0A6G9D2K1</accession>